<evidence type="ECO:0000313" key="3">
    <source>
        <dbReference type="Proteomes" id="UP000037136"/>
    </source>
</evidence>
<gene>
    <name evidence="2" type="ORF">XA68_10002</name>
</gene>
<name>A0A2A9PV39_OPHUN</name>
<feature type="compositionally biased region" description="Basic and acidic residues" evidence="1">
    <location>
        <begin position="1"/>
        <end position="16"/>
    </location>
</feature>
<evidence type="ECO:0000256" key="1">
    <source>
        <dbReference type="SAM" id="MobiDB-lite"/>
    </source>
</evidence>
<protein>
    <submittedName>
        <fullName evidence="2">Uncharacterized protein</fullName>
    </submittedName>
</protein>
<organism evidence="2 3">
    <name type="scientific">Ophiocordyceps unilateralis</name>
    <name type="common">Zombie-ant fungus</name>
    <name type="synonym">Torrubia unilateralis</name>
    <dbReference type="NCBI Taxonomy" id="268505"/>
    <lineage>
        <taxon>Eukaryota</taxon>
        <taxon>Fungi</taxon>
        <taxon>Dikarya</taxon>
        <taxon>Ascomycota</taxon>
        <taxon>Pezizomycotina</taxon>
        <taxon>Sordariomycetes</taxon>
        <taxon>Hypocreomycetidae</taxon>
        <taxon>Hypocreales</taxon>
        <taxon>Ophiocordycipitaceae</taxon>
        <taxon>Ophiocordyceps</taxon>
    </lineage>
</organism>
<comment type="caution">
    <text evidence="2">The sequence shown here is derived from an EMBL/GenBank/DDBJ whole genome shotgun (WGS) entry which is preliminary data.</text>
</comment>
<dbReference type="Proteomes" id="UP000037136">
    <property type="component" value="Unassembled WGS sequence"/>
</dbReference>
<sequence length="89" mass="9616">MEGRAVDSTSERENSGEKVVGSGTQSEGGRSGGKEAGSRQGRRSRREMGDSDAALVRNKEKRRRRSAVVTLLSPIDCGYSITVPDFGER</sequence>
<dbReference type="AlphaFoldDB" id="A0A2A9PV39"/>
<feature type="region of interest" description="Disordered" evidence="1">
    <location>
        <begin position="1"/>
        <end position="66"/>
    </location>
</feature>
<reference evidence="2 3" key="2">
    <citation type="journal article" date="2017" name="Sci. Rep.">
        <title>Ant-infecting Ophiocordyceps genomes reveal a high diversity of potential behavioral manipulation genes and a possible major role for enterotoxins.</title>
        <authorList>
            <person name="de Bekker C."/>
            <person name="Ohm R.A."/>
            <person name="Evans H.C."/>
            <person name="Brachmann A."/>
            <person name="Hughes D.P."/>
        </authorList>
    </citation>
    <scope>NUCLEOTIDE SEQUENCE [LARGE SCALE GENOMIC DNA]</scope>
    <source>
        <strain evidence="2 3">SC16a</strain>
    </source>
</reference>
<evidence type="ECO:0000313" key="2">
    <source>
        <dbReference type="EMBL" id="PFH63413.1"/>
    </source>
</evidence>
<reference evidence="2 3" key="1">
    <citation type="journal article" date="2015" name="BMC Genomics">
        <title>Gene expression during zombie ant biting behavior reflects the complexity underlying fungal parasitic behavioral manipulation.</title>
        <authorList>
            <person name="de Bekker C."/>
            <person name="Ohm R.A."/>
            <person name="Loreto R.G."/>
            <person name="Sebastian A."/>
            <person name="Albert I."/>
            <person name="Merrow M."/>
            <person name="Brachmann A."/>
            <person name="Hughes D.P."/>
        </authorList>
    </citation>
    <scope>NUCLEOTIDE SEQUENCE [LARGE SCALE GENOMIC DNA]</scope>
    <source>
        <strain evidence="2 3">SC16a</strain>
    </source>
</reference>
<dbReference type="EMBL" id="LAZP02000001">
    <property type="protein sequence ID" value="PFH63413.1"/>
    <property type="molecule type" value="Genomic_DNA"/>
</dbReference>
<proteinExistence type="predicted"/>
<keyword evidence="3" id="KW-1185">Reference proteome</keyword>
<accession>A0A2A9PV39</accession>